<evidence type="ECO:0000256" key="4">
    <source>
        <dbReference type="ARBA" id="ARBA00032089"/>
    </source>
</evidence>
<evidence type="ECO:0000256" key="2">
    <source>
        <dbReference type="ARBA" id="ARBA00013855"/>
    </source>
</evidence>
<dbReference type="Gene3D" id="2.40.10.340">
    <property type="entry name" value="Rod shape-determining protein MreC, domain 1"/>
    <property type="match status" value="1"/>
</dbReference>
<evidence type="ECO:0000256" key="3">
    <source>
        <dbReference type="ARBA" id="ARBA00022960"/>
    </source>
</evidence>
<evidence type="ECO:0000259" key="6">
    <source>
        <dbReference type="Pfam" id="PF04085"/>
    </source>
</evidence>
<dbReference type="InterPro" id="IPR007221">
    <property type="entry name" value="MreC"/>
</dbReference>
<dbReference type="InterPro" id="IPR042175">
    <property type="entry name" value="Cell/Rod_MreC_2"/>
</dbReference>
<evidence type="ECO:0000256" key="1">
    <source>
        <dbReference type="ARBA" id="ARBA00009369"/>
    </source>
</evidence>
<dbReference type="InterPro" id="IPR042177">
    <property type="entry name" value="Cell/Rod_1"/>
</dbReference>
<evidence type="ECO:0000313" key="7">
    <source>
        <dbReference type="EMBL" id="GGJ32461.1"/>
    </source>
</evidence>
<dbReference type="PIRSF" id="PIRSF038471">
    <property type="entry name" value="MreC"/>
    <property type="match status" value="1"/>
</dbReference>
<dbReference type="PANTHER" id="PTHR34138:SF1">
    <property type="entry name" value="CELL SHAPE-DETERMINING PROTEIN MREC"/>
    <property type="match status" value="1"/>
</dbReference>
<dbReference type="RefSeq" id="WP_189002384.1">
    <property type="nucleotide sequence ID" value="NZ_BMOD01000005.1"/>
</dbReference>
<proteinExistence type="inferred from homology"/>
<dbReference type="EMBL" id="BMOD01000005">
    <property type="protein sequence ID" value="GGJ32461.1"/>
    <property type="molecule type" value="Genomic_DNA"/>
</dbReference>
<dbReference type="NCBIfam" id="TIGR00219">
    <property type="entry name" value="mreC"/>
    <property type="match status" value="1"/>
</dbReference>
<feature type="domain" description="Rod shape-determining protein MreC beta-barrel core" evidence="6">
    <location>
        <begin position="110"/>
        <end position="254"/>
    </location>
</feature>
<comment type="similarity">
    <text evidence="1">Belongs to the MreC family.</text>
</comment>
<keyword evidence="3" id="KW-0133">Cell shape</keyword>
<dbReference type="InterPro" id="IPR055342">
    <property type="entry name" value="MreC_beta-barrel_core"/>
</dbReference>
<dbReference type="Gene3D" id="2.40.10.350">
    <property type="entry name" value="Rod shape-determining protein MreC, domain 2"/>
    <property type="match status" value="1"/>
</dbReference>
<protein>
    <recommendedName>
        <fullName evidence="2">Cell shape-determining protein MreC</fullName>
    </recommendedName>
    <alternativeName>
        <fullName evidence="4">Cell shape protein MreC</fullName>
    </alternativeName>
</protein>
<accession>A0ABQ2CYB2</accession>
<evidence type="ECO:0000313" key="8">
    <source>
        <dbReference type="Proteomes" id="UP000632222"/>
    </source>
</evidence>
<sequence>MFKQLTLLFIAFLIVGLVMTRFMPTPPMAVTSGIIPLTRLSQQISMNIKNAVTSVLEQRDLRDRYNLNHEELQSLRNEVRQLRLEVARLQRAEAVRKTVSPGIFTTAEITAIDPSPLLSRLRINLGGEQGVQRNMPVTVPTGLVGQVMEVSSREAWVITLVDPESNVGIAIQGKSGRGIAVGAPPDRLRAEFPRNVDVQVGDQIVTASLGGVYPANVRVGVVDSVLPLGANATKRVAFIKPDVDVSNLEEVILLRAL</sequence>
<reference evidence="8" key="1">
    <citation type="journal article" date="2019" name="Int. J. Syst. Evol. Microbiol.">
        <title>The Global Catalogue of Microorganisms (GCM) 10K type strain sequencing project: providing services to taxonomists for standard genome sequencing and annotation.</title>
        <authorList>
            <consortium name="The Broad Institute Genomics Platform"/>
            <consortium name="The Broad Institute Genome Sequencing Center for Infectious Disease"/>
            <person name="Wu L."/>
            <person name="Ma J."/>
        </authorList>
    </citation>
    <scope>NUCLEOTIDE SEQUENCE [LARGE SCALE GENOMIC DNA]</scope>
    <source>
        <strain evidence="8">JCM 14370</strain>
    </source>
</reference>
<dbReference type="PANTHER" id="PTHR34138">
    <property type="entry name" value="CELL SHAPE-DETERMINING PROTEIN MREC"/>
    <property type="match status" value="1"/>
</dbReference>
<comment type="caution">
    <text evidence="7">The sequence shown here is derived from an EMBL/GenBank/DDBJ whole genome shotgun (WGS) entry which is preliminary data.</text>
</comment>
<feature type="coiled-coil region" evidence="5">
    <location>
        <begin position="65"/>
        <end position="92"/>
    </location>
</feature>
<dbReference type="Proteomes" id="UP000632222">
    <property type="component" value="Unassembled WGS sequence"/>
</dbReference>
<keyword evidence="5" id="KW-0175">Coiled coil</keyword>
<keyword evidence="8" id="KW-1185">Reference proteome</keyword>
<name>A0ABQ2CYB2_9DEIO</name>
<gene>
    <name evidence="7" type="ORF">GCM10008938_18330</name>
</gene>
<dbReference type="Pfam" id="PF04085">
    <property type="entry name" value="MreC"/>
    <property type="match status" value="1"/>
</dbReference>
<evidence type="ECO:0000256" key="5">
    <source>
        <dbReference type="SAM" id="Coils"/>
    </source>
</evidence>
<organism evidence="7 8">
    <name type="scientific">Deinococcus roseus</name>
    <dbReference type="NCBI Taxonomy" id="392414"/>
    <lineage>
        <taxon>Bacteria</taxon>
        <taxon>Thermotogati</taxon>
        <taxon>Deinococcota</taxon>
        <taxon>Deinococci</taxon>
        <taxon>Deinococcales</taxon>
        <taxon>Deinococcaceae</taxon>
        <taxon>Deinococcus</taxon>
    </lineage>
</organism>